<dbReference type="OrthoDB" id="769720at2759"/>
<reference evidence="6 7" key="2">
    <citation type="submission" date="2025-04" db="UniProtKB">
        <authorList>
            <consortium name="RefSeq"/>
        </authorList>
    </citation>
    <scope>IDENTIFICATION</scope>
    <source>
        <tissue evidence="6 7">Leaf</tissue>
    </source>
</reference>
<feature type="region of interest" description="Disordered" evidence="1">
    <location>
        <begin position="1"/>
        <end position="56"/>
    </location>
</feature>
<dbReference type="InterPro" id="IPR003892">
    <property type="entry name" value="CUE"/>
</dbReference>
<dbReference type="Gene3D" id="1.10.8.10">
    <property type="entry name" value="DNA helicase RuvA subunit, C-terminal domain"/>
    <property type="match status" value="1"/>
</dbReference>
<evidence type="ECO:0000259" key="2">
    <source>
        <dbReference type="PROSITE" id="PS51140"/>
    </source>
</evidence>
<dbReference type="InterPro" id="IPR038981">
    <property type="entry name" value="CID5/CID6"/>
</dbReference>
<proteinExistence type="predicted"/>
<evidence type="ECO:0000313" key="6">
    <source>
        <dbReference type="RefSeq" id="XP_020080703.1"/>
    </source>
</evidence>
<organism evidence="3 4">
    <name type="scientific">Ananas comosus</name>
    <name type="common">Pineapple</name>
    <name type="synonym">Ananas ananas</name>
    <dbReference type="NCBI Taxonomy" id="4615"/>
    <lineage>
        <taxon>Eukaryota</taxon>
        <taxon>Viridiplantae</taxon>
        <taxon>Streptophyta</taxon>
        <taxon>Embryophyta</taxon>
        <taxon>Tracheophyta</taxon>
        <taxon>Spermatophyta</taxon>
        <taxon>Magnoliopsida</taxon>
        <taxon>Liliopsida</taxon>
        <taxon>Poales</taxon>
        <taxon>Bromeliaceae</taxon>
        <taxon>Bromelioideae</taxon>
        <taxon>Ananas</taxon>
    </lineage>
</organism>
<dbReference type="AlphaFoldDB" id="A0A199VY88"/>
<name>A0A199VY88_ANACO</name>
<dbReference type="GeneID" id="109704360"/>
<keyword evidence="5" id="KW-1185">Reference proteome</keyword>
<gene>
    <name evidence="7" type="primary">LOC109709916</name>
    <name evidence="6" type="synonym">LOC109704360</name>
    <name evidence="3" type="ORF">ACMD2_24690</name>
</gene>
<feature type="compositionally biased region" description="Polar residues" evidence="1">
    <location>
        <begin position="152"/>
        <end position="166"/>
    </location>
</feature>
<evidence type="ECO:0000313" key="5">
    <source>
        <dbReference type="Proteomes" id="UP000515123"/>
    </source>
</evidence>
<sequence length="176" mass="19275">MTEGKSLLNPYASPYIPLSRNPAGKTLEKENKAVENVPDDPEKKEGGDRPSEHHLRDSLLEEFDKLSFSAESSSKVDLSSGYDDPFYDSEFVDVGDLDIAVESISLMFPNISLDSIAVLLHANGYNPSQTINVLEQLEYGDDGFEDVAEPSESCSHLDNPPVSQASKPEDSCGYEV</sequence>
<dbReference type="Proteomes" id="UP000515123">
    <property type="component" value="Linkage group 5"/>
</dbReference>
<dbReference type="SUPFAM" id="SSF46934">
    <property type="entry name" value="UBA-like"/>
    <property type="match status" value="1"/>
</dbReference>
<evidence type="ECO:0000313" key="7">
    <source>
        <dbReference type="RefSeq" id="XP_020087882.1"/>
    </source>
</evidence>
<accession>A0A199VY88</accession>
<feature type="compositionally biased region" description="Basic and acidic residues" evidence="1">
    <location>
        <begin position="40"/>
        <end position="56"/>
    </location>
</feature>
<protein>
    <submittedName>
        <fullName evidence="6">Uncharacterized protein LOC109704360</fullName>
    </submittedName>
    <submittedName>
        <fullName evidence="7">Uncharacterized protein LOC109709916</fullName>
    </submittedName>
</protein>
<dbReference type="PANTHER" id="PTHR37252">
    <property type="entry name" value="POLYADENYLATE-BINDING PROTEIN-INTERACTING PROTEIN 6"/>
    <property type="match status" value="1"/>
</dbReference>
<evidence type="ECO:0000256" key="1">
    <source>
        <dbReference type="SAM" id="MobiDB-lite"/>
    </source>
</evidence>
<evidence type="ECO:0000313" key="3">
    <source>
        <dbReference type="EMBL" id="OAY81665.1"/>
    </source>
</evidence>
<dbReference type="EMBL" id="LSRQ01000627">
    <property type="protein sequence ID" value="OAY81665.1"/>
    <property type="molecule type" value="Genomic_DNA"/>
</dbReference>
<evidence type="ECO:0000313" key="4">
    <source>
        <dbReference type="Proteomes" id="UP000092600"/>
    </source>
</evidence>
<dbReference type="GeneID" id="109709916"/>
<dbReference type="PROSITE" id="PS51140">
    <property type="entry name" value="CUE"/>
    <property type="match status" value="1"/>
</dbReference>
<reference evidence="3 4" key="1">
    <citation type="journal article" date="2016" name="DNA Res.">
        <title>The draft genome of MD-2 pineapple using hybrid error correction of long reads.</title>
        <authorList>
            <person name="Redwan R.M."/>
            <person name="Saidin A."/>
            <person name="Kumar S.V."/>
        </authorList>
    </citation>
    <scope>NUCLEOTIDE SEQUENCE [LARGE SCALE GENOMIC DNA]</scope>
    <source>
        <strain evidence="4">cv. MD2</strain>
        <tissue evidence="3">Leaf</tissue>
    </source>
</reference>
<dbReference type="RefSeq" id="XP_020087882.1">
    <property type="nucleotide sequence ID" value="XM_020232293.1"/>
</dbReference>
<dbReference type="InterPro" id="IPR009060">
    <property type="entry name" value="UBA-like_sf"/>
</dbReference>
<dbReference type="PANTHER" id="PTHR37252:SF3">
    <property type="entry name" value="POLYADENYLATE-BINDING PROTEIN-INTERACTING PROTEIN 6"/>
    <property type="match status" value="1"/>
</dbReference>
<dbReference type="RefSeq" id="XP_020080703.1">
    <property type="nucleotide sequence ID" value="XM_020225114.1"/>
</dbReference>
<feature type="domain" description="CUE" evidence="2">
    <location>
        <begin position="96"/>
        <end position="139"/>
    </location>
</feature>
<feature type="region of interest" description="Disordered" evidence="1">
    <location>
        <begin position="148"/>
        <end position="176"/>
    </location>
</feature>
<dbReference type="GO" id="GO:0043130">
    <property type="term" value="F:ubiquitin binding"/>
    <property type="evidence" value="ECO:0007669"/>
    <property type="project" value="InterPro"/>
</dbReference>
<dbReference type="Proteomes" id="UP000092600">
    <property type="component" value="Unassembled WGS sequence"/>
</dbReference>